<accession>A0A8J9YAE3</accession>
<dbReference type="PRINTS" id="PR00722">
    <property type="entry name" value="CHYMOTRYPSIN"/>
</dbReference>
<evidence type="ECO:0000256" key="3">
    <source>
        <dbReference type="RuleBase" id="RU363034"/>
    </source>
</evidence>
<proteinExistence type="inferred from homology"/>
<dbReference type="Pfam" id="PF00089">
    <property type="entry name" value="Trypsin"/>
    <property type="match status" value="2"/>
</dbReference>
<dbReference type="FunFam" id="2.40.10.10:FF:000002">
    <property type="entry name" value="Transmembrane protease serine"/>
    <property type="match status" value="1"/>
</dbReference>
<dbReference type="PANTHER" id="PTHR24252:SF7">
    <property type="entry name" value="HYALIN"/>
    <property type="match status" value="1"/>
</dbReference>
<dbReference type="GO" id="GO:0006508">
    <property type="term" value="P:proteolysis"/>
    <property type="evidence" value="ECO:0007669"/>
    <property type="project" value="UniProtKB-KW"/>
</dbReference>
<comment type="similarity">
    <text evidence="2">Belongs to the peptidase S1 family. CLIP subfamily.</text>
</comment>
<dbReference type="SMART" id="SM00020">
    <property type="entry name" value="Tryp_SPc"/>
    <property type="match status" value="1"/>
</dbReference>
<organism evidence="5 6">
    <name type="scientific">Brenthis ino</name>
    <name type="common">lesser marbled fritillary</name>
    <dbReference type="NCBI Taxonomy" id="405034"/>
    <lineage>
        <taxon>Eukaryota</taxon>
        <taxon>Metazoa</taxon>
        <taxon>Ecdysozoa</taxon>
        <taxon>Arthropoda</taxon>
        <taxon>Hexapoda</taxon>
        <taxon>Insecta</taxon>
        <taxon>Pterygota</taxon>
        <taxon>Neoptera</taxon>
        <taxon>Endopterygota</taxon>
        <taxon>Lepidoptera</taxon>
        <taxon>Glossata</taxon>
        <taxon>Ditrysia</taxon>
        <taxon>Papilionoidea</taxon>
        <taxon>Nymphalidae</taxon>
        <taxon>Heliconiinae</taxon>
        <taxon>Argynnini</taxon>
        <taxon>Brenthis</taxon>
    </lineage>
</organism>
<keyword evidence="6" id="KW-1185">Reference proteome</keyword>
<dbReference type="SUPFAM" id="SSF50494">
    <property type="entry name" value="Trypsin-like serine proteases"/>
    <property type="match status" value="1"/>
</dbReference>
<evidence type="ECO:0000313" key="5">
    <source>
        <dbReference type="EMBL" id="CAH0725109.1"/>
    </source>
</evidence>
<dbReference type="InterPro" id="IPR009003">
    <property type="entry name" value="Peptidase_S1_PA"/>
</dbReference>
<dbReference type="OrthoDB" id="546450at2759"/>
<feature type="domain" description="Peptidase S1" evidence="4">
    <location>
        <begin position="154"/>
        <end position="445"/>
    </location>
</feature>
<dbReference type="AlphaFoldDB" id="A0A8J9YAE3"/>
<dbReference type="CDD" id="cd00190">
    <property type="entry name" value="Tryp_SPc"/>
    <property type="match status" value="1"/>
</dbReference>
<dbReference type="InterPro" id="IPR018114">
    <property type="entry name" value="TRYPSIN_HIS"/>
</dbReference>
<dbReference type="PROSITE" id="PS00134">
    <property type="entry name" value="TRYPSIN_HIS"/>
    <property type="match status" value="1"/>
</dbReference>
<evidence type="ECO:0000256" key="1">
    <source>
        <dbReference type="ARBA" id="ARBA00023157"/>
    </source>
</evidence>
<dbReference type="InterPro" id="IPR001314">
    <property type="entry name" value="Peptidase_S1A"/>
</dbReference>
<keyword evidence="3" id="KW-0720">Serine protease</keyword>
<name>A0A8J9YAE3_9NEOP</name>
<dbReference type="PROSITE" id="PS50240">
    <property type="entry name" value="TRYPSIN_DOM"/>
    <property type="match status" value="1"/>
</dbReference>
<keyword evidence="3" id="KW-0645">Protease</keyword>
<evidence type="ECO:0000313" key="6">
    <source>
        <dbReference type="Proteomes" id="UP000838878"/>
    </source>
</evidence>
<dbReference type="PANTHER" id="PTHR24252">
    <property type="entry name" value="ACROSIN-RELATED"/>
    <property type="match status" value="1"/>
</dbReference>
<keyword evidence="3" id="KW-0378">Hydrolase</keyword>
<dbReference type="Proteomes" id="UP000838878">
    <property type="component" value="Chromosome 5"/>
</dbReference>
<dbReference type="InterPro" id="IPR001254">
    <property type="entry name" value="Trypsin_dom"/>
</dbReference>
<feature type="non-terminal residue" evidence="5">
    <location>
        <position position="448"/>
    </location>
</feature>
<keyword evidence="1" id="KW-1015">Disulfide bond</keyword>
<dbReference type="EMBL" id="OV170225">
    <property type="protein sequence ID" value="CAH0725109.1"/>
    <property type="molecule type" value="Genomic_DNA"/>
</dbReference>
<reference evidence="5" key="1">
    <citation type="submission" date="2021-12" db="EMBL/GenBank/DDBJ databases">
        <authorList>
            <person name="Martin H S."/>
        </authorList>
    </citation>
    <scope>NUCLEOTIDE SEQUENCE</scope>
</reference>
<dbReference type="GO" id="GO:0004252">
    <property type="term" value="F:serine-type endopeptidase activity"/>
    <property type="evidence" value="ECO:0007669"/>
    <property type="project" value="InterPro"/>
</dbReference>
<gene>
    <name evidence="5" type="ORF">BINO364_LOCUS10725</name>
</gene>
<dbReference type="InterPro" id="IPR043504">
    <property type="entry name" value="Peptidase_S1_PA_chymotrypsin"/>
</dbReference>
<sequence length="448" mass="50525">MLLQNSKIIHCSAITLILRSITTNASNIESQDALIKSIIKLRGCTKVAVIKSSTKMLCRKEFFLFSYVLYLGVYGASDTQKAGNERSIFNGASIEDVLNFKINIDDYCDEDNYKKGDFTSPKRRISEVKCLDYIWTTRYKQFEFDRSECIKEIVIGGRPAFYGEFPHMGALGWRSTSKENEWEFKCGASLISERFMLTAAHCTYVSTRYGTVANHQPEIVKLGDKFLINSYPEEQERRKYENFNDIVSDIEKNRMLVLADIPDHLKPKYVRISRIIKHEKYRAPKVYFDIALLELAESVDIGPLIRPACLWGNSDTSSLGMVTLSVTGWGVVDTVTRKAATELQVADVDVIDDSLCDAKLNEKHNRNWGGLVDHQICAGQLAGGIDTCQGDSGGPLQSKINLTQSWDMYYLVGVTSFGFSCARPDVPSIYTKTASFIDWIESIVWPDS</sequence>
<evidence type="ECO:0000256" key="2">
    <source>
        <dbReference type="ARBA" id="ARBA00024195"/>
    </source>
</evidence>
<protein>
    <recommendedName>
        <fullName evidence="4">Peptidase S1 domain-containing protein</fullName>
    </recommendedName>
</protein>
<dbReference type="PROSITE" id="PS00135">
    <property type="entry name" value="TRYPSIN_SER"/>
    <property type="match status" value="1"/>
</dbReference>
<dbReference type="InterPro" id="IPR033116">
    <property type="entry name" value="TRYPSIN_SER"/>
</dbReference>
<evidence type="ECO:0000259" key="4">
    <source>
        <dbReference type="PROSITE" id="PS50240"/>
    </source>
</evidence>
<dbReference type="Gene3D" id="2.40.10.10">
    <property type="entry name" value="Trypsin-like serine proteases"/>
    <property type="match status" value="2"/>
</dbReference>